<evidence type="ECO:0000313" key="1">
    <source>
        <dbReference type="EMBL" id="POZ61921.1"/>
    </source>
</evidence>
<organism evidence="1 2">
    <name type="scientific">Chromobacterium alticapitis</name>
    <dbReference type="NCBI Taxonomy" id="2073169"/>
    <lineage>
        <taxon>Bacteria</taxon>
        <taxon>Pseudomonadati</taxon>
        <taxon>Pseudomonadota</taxon>
        <taxon>Betaproteobacteria</taxon>
        <taxon>Neisseriales</taxon>
        <taxon>Chromobacteriaceae</taxon>
        <taxon>Chromobacterium</taxon>
    </lineage>
</organism>
<sequence>MTQFFFTYRKMIGRLKFFIVVGLVAILFPIFSVAGSGQLMYMVHDLSDRVIFPILIDGGVCKNNKDCKEKDIVLATNSDDEVFIYVYGVSNTELILKIVSKLKKESNRVKTITFFKEAHGESFLDLFHTVIAKYNLK</sequence>
<gene>
    <name evidence="1" type="ORF">C2I19_11045</name>
</gene>
<comment type="caution">
    <text evidence="1">The sequence shown here is derived from an EMBL/GenBank/DDBJ whole genome shotgun (WGS) entry which is preliminary data.</text>
</comment>
<protein>
    <submittedName>
        <fullName evidence="1">Uncharacterized protein</fullName>
    </submittedName>
</protein>
<dbReference type="AlphaFoldDB" id="A0A2S5DFY1"/>
<dbReference type="Proteomes" id="UP000237082">
    <property type="component" value="Unassembled WGS sequence"/>
</dbReference>
<evidence type="ECO:0000313" key="2">
    <source>
        <dbReference type="Proteomes" id="UP000237082"/>
    </source>
</evidence>
<accession>A0A2S5DFY1</accession>
<dbReference type="RefSeq" id="WP_103902750.1">
    <property type="nucleotide sequence ID" value="NZ_PQWB01000042.1"/>
</dbReference>
<name>A0A2S5DFY1_9NEIS</name>
<keyword evidence="2" id="KW-1185">Reference proteome</keyword>
<dbReference type="EMBL" id="PQWB01000042">
    <property type="protein sequence ID" value="POZ61921.1"/>
    <property type="molecule type" value="Genomic_DNA"/>
</dbReference>
<proteinExistence type="predicted"/>
<reference evidence="2" key="1">
    <citation type="submission" date="2018-02" db="EMBL/GenBank/DDBJ databases">
        <authorList>
            <person name="O'Hara-Hanley K."/>
            <person name="Soby S."/>
        </authorList>
    </citation>
    <scope>NUCLEOTIDE SEQUENCE [LARGE SCALE GENOMIC DNA]</scope>
    <source>
        <strain evidence="2">MWU14-2602</strain>
    </source>
</reference>